<keyword evidence="1" id="KW-1133">Transmembrane helix</keyword>
<keyword evidence="3" id="KW-1185">Reference proteome</keyword>
<organism evidence="2 3">
    <name type="scientific">Massilia forsythiae</name>
    <dbReference type="NCBI Taxonomy" id="2728020"/>
    <lineage>
        <taxon>Bacteria</taxon>
        <taxon>Pseudomonadati</taxon>
        <taxon>Pseudomonadota</taxon>
        <taxon>Betaproteobacteria</taxon>
        <taxon>Burkholderiales</taxon>
        <taxon>Oxalobacteraceae</taxon>
        <taxon>Telluria group</taxon>
        <taxon>Massilia</taxon>
    </lineage>
</organism>
<sequence>MKNFLRLSAITAITGIFIFLAYGLGATLYFKGVASSDTAGWIQAAGATLGIIIAIWVPYKQQIDSTKSLENERKDSTRRLCLAFRDELSMLKERFDNPNVQLLLKTHSLQYFDRELPIPKHRFPIFHSMVGRLTGIDDERIRRLIVHAYDAANALIDAAALNNRYLNEFKEMERLRSIKYSNYTESEMDHKRNLLIDICKQMRFRCELTINKVNEVLPLLDAAINDTGT</sequence>
<evidence type="ECO:0000313" key="3">
    <source>
        <dbReference type="Proteomes" id="UP000502415"/>
    </source>
</evidence>
<evidence type="ECO:0008006" key="4">
    <source>
        <dbReference type="Google" id="ProtNLM"/>
    </source>
</evidence>
<evidence type="ECO:0000256" key="1">
    <source>
        <dbReference type="SAM" id="Phobius"/>
    </source>
</evidence>
<name>A0A7Z2ZUV5_9BURK</name>
<dbReference type="EMBL" id="CP051685">
    <property type="protein sequence ID" value="QJE03071.1"/>
    <property type="molecule type" value="Genomic_DNA"/>
</dbReference>
<proteinExistence type="predicted"/>
<reference evidence="2 3" key="1">
    <citation type="submission" date="2020-04" db="EMBL/GenBank/DDBJ databases">
        <title>Genome sequencing of novel species.</title>
        <authorList>
            <person name="Heo J."/>
            <person name="Kim S.-J."/>
            <person name="Kim J.-S."/>
            <person name="Hong S.-B."/>
            <person name="Kwon S.-W."/>
        </authorList>
    </citation>
    <scope>NUCLEOTIDE SEQUENCE [LARGE SCALE GENOMIC DNA]</scope>
    <source>
        <strain evidence="2 3">GN2-R2</strain>
    </source>
</reference>
<feature type="transmembrane region" description="Helical" evidence="1">
    <location>
        <begin position="7"/>
        <end position="29"/>
    </location>
</feature>
<evidence type="ECO:0000313" key="2">
    <source>
        <dbReference type="EMBL" id="QJE03071.1"/>
    </source>
</evidence>
<accession>A0A7Z2ZUV5</accession>
<dbReference type="Proteomes" id="UP000502415">
    <property type="component" value="Chromosome"/>
</dbReference>
<gene>
    <name evidence="2" type="ORF">HH212_26305</name>
</gene>
<protein>
    <recommendedName>
        <fullName evidence="4">DUF4760 domain-containing protein</fullName>
    </recommendedName>
</protein>
<keyword evidence="1" id="KW-0812">Transmembrane</keyword>
<keyword evidence="1" id="KW-0472">Membrane</keyword>
<dbReference type="AlphaFoldDB" id="A0A7Z2ZUV5"/>
<dbReference type="KEGG" id="mfy:HH212_26305"/>
<dbReference type="RefSeq" id="WP_170205152.1">
    <property type="nucleotide sequence ID" value="NZ_CP051685.1"/>
</dbReference>
<feature type="transmembrane region" description="Helical" evidence="1">
    <location>
        <begin position="41"/>
        <end position="59"/>
    </location>
</feature>